<evidence type="ECO:0000256" key="2">
    <source>
        <dbReference type="SAM" id="Coils"/>
    </source>
</evidence>
<keyword evidence="4" id="KW-0732">Signal</keyword>
<gene>
    <name evidence="5" type="ORF">K8352_10200</name>
</gene>
<proteinExistence type="predicted"/>
<feature type="chain" id="PRO_5042059371" evidence="4">
    <location>
        <begin position="20"/>
        <end position="633"/>
    </location>
</feature>
<dbReference type="Pfam" id="PF13424">
    <property type="entry name" value="TPR_12"/>
    <property type="match status" value="1"/>
</dbReference>
<dbReference type="GO" id="GO:0003677">
    <property type="term" value="F:DNA binding"/>
    <property type="evidence" value="ECO:0007669"/>
    <property type="project" value="InterPro"/>
</dbReference>
<dbReference type="AlphaFoldDB" id="A0AAE3EVL5"/>
<dbReference type="Proteomes" id="UP001200642">
    <property type="component" value="Unassembled WGS sequence"/>
</dbReference>
<dbReference type="InterPro" id="IPR016032">
    <property type="entry name" value="Sig_transdc_resp-reg_C-effctor"/>
</dbReference>
<feature type="repeat" description="TPR" evidence="1">
    <location>
        <begin position="250"/>
        <end position="283"/>
    </location>
</feature>
<dbReference type="GO" id="GO:0006355">
    <property type="term" value="P:regulation of DNA-templated transcription"/>
    <property type="evidence" value="ECO:0007669"/>
    <property type="project" value="InterPro"/>
</dbReference>
<evidence type="ECO:0000256" key="4">
    <source>
        <dbReference type="SAM" id="SignalP"/>
    </source>
</evidence>
<keyword evidence="1" id="KW-0802">TPR repeat</keyword>
<feature type="repeat" description="TPR" evidence="1">
    <location>
        <begin position="170"/>
        <end position="203"/>
    </location>
</feature>
<evidence type="ECO:0000313" key="5">
    <source>
        <dbReference type="EMBL" id="MCG2461118.1"/>
    </source>
</evidence>
<organism evidence="5 6">
    <name type="scientific">Cerina litoralis</name>
    <dbReference type="NCBI Taxonomy" id="2874477"/>
    <lineage>
        <taxon>Bacteria</taxon>
        <taxon>Pseudomonadati</taxon>
        <taxon>Bacteroidota</taxon>
        <taxon>Flavobacteriia</taxon>
        <taxon>Flavobacteriales</taxon>
        <taxon>Flavobacteriaceae</taxon>
        <taxon>Cerina</taxon>
    </lineage>
</organism>
<dbReference type="SUPFAM" id="SSF46894">
    <property type="entry name" value="C-terminal effector domain of the bipartite response regulators"/>
    <property type="match status" value="1"/>
</dbReference>
<keyword evidence="6" id="KW-1185">Reference proteome</keyword>
<reference evidence="5" key="1">
    <citation type="submission" date="2023-02" db="EMBL/GenBank/DDBJ databases">
        <title>Genome of Flavobacteriaceae gen. nov. sp. strain F89.</title>
        <authorList>
            <person name="Wang Y."/>
        </authorList>
    </citation>
    <scope>NUCLEOTIDE SEQUENCE</scope>
    <source>
        <strain evidence="5">F89</strain>
    </source>
</reference>
<evidence type="ECO:0000256" key="3">
    <source>
        <dbReference type="SAM" id="Phobius"/>
    </source>
</evidence>
<dbReference type="InterPro" id="IPR011990">
    <property type="entry name" value="TPR-like_helical_dom_sf"/>
</dbReference>
<keyword evidence="3" id="KW-1133">Transmembrane helix</keyword>
<feature type="transmembrane region" description="Helical" evidence="3">
    <location>
        <begin position="451"/>
        <end position="470"/>
    </location>
</feature>
<evidence type="ECO:0000313" key="6">
    <source>
        <dbReference type="Proteomes" id="UP001200642"/>
    </source>
</evidence>
<dbReference type="SMART" id="SM00028">
    <property type="entry name" value="TPR"/>
    <property type="match status" value="6"/>
</dbReference>
<evidence type="ECO:0000256" key="1">
    <source>
        <dbReference type="PROSITE-ProRule" id="PRU00339"/>
    </source>
</evidence>
<name>A0AAE3EVL5_9FLAO</name>
<sequence>MRPLLLICILYLGVTFTGAAQQRQQELDSLVQIAEDLPDGIEKAKVLSRIHERMMFKDPELAKNYAQEAYDLSKRIHYDRGVANGYLQFGNYFSNRSENDSANYYYTMALNQFKTIGSVRGQVFANHALADLQRQDGAYDSAIAITRKTISLYNEENRKSTDLKGFNLLGAEYENLGKIYYEKGSYRLALEETLKAVEFFENTKDEVRRADNVKQLGDIEFQQENYNESLRRYKDAFLVYKENEDKIYLAYTANAAGLAAEKLGDHELAKNYFEQAISLSREEQILSVLSNSLKDLSRLYSMYGQFLEAKTLLDESYNIILKTEIKLDIAATLYEMANLDLKTKNLSRALMRIGKVIAIADSIGALPTLSEAYLTQSEVNVGLQNYKAALKDYKAFAMLKDSIYSARKSQQIEELKTIYETKKKEAALTLKDEEIKTLNAKAMVDKLTKSLYAGGMFSGVALSGLLFFGFRQRIKKNKLAREKQEEIYRREIEHKKKELASQTLHLVQKNTFIQELKENLENLKRSPEKFKMEFRRIVMLLKKQSSEDKDWEVFKTYFSDVHNDFDQKLKTVYSEITEKEIRLAAFLRMSLSTKEIATMLNVMPDSILKSKYRLKKKLQLGKETDLTGFLNTL</sequence>
<dbReference type="Gene3D" id="1.25.40.10">
    <property type="entry name" value="Tetratricopeptide repeat domain"/>
    <property type="match status" value="3"/>
</dbReference>
<dbReference type="PROSITE" id="PS50005">
    <property type="entry name" value="TPR"/>
    <property type="match status" value="2"/>
</dbReference>
<keyword evidence="3" id="KW-0472">Membrane</keyword>
<dbReference type="PANTHER" id="PTHR10098">
    <property type="entry name" value="RAPSYN-RELATED"/>
    <property type="match status" value="1"/>
</dbReference>
<feature type="coiled-coil region" evidence="2">
    <location>
        <begin position="506"/>
        <end position="533"/>
    </location>
</feature>
<keyword evidence="2" id="KW-0175">Coiled coil</keyword>
<comment type="caution">
    <text evidence="5">The sequence shown here is derived from an EMBL/GenBank/DDBJ whole genome shotgun (WGS) entry which is preliminary data.</text>
</comment>
<feature type="signal peptide" evidence="4">
    <location>
        <begin position="1"/>
        <end position="19"/>
    </location>
</feature>
<accession>A0AAE3EVL5</accession>
<protein>
    <submittedName>
        <fullName evidence="5">Tetratricopeptide repeat protein</fullName>
    </submittedName>
</protein>
<dbReference type="SUPFAM" id="SSF48452">
    <property type="entry name" value="TPR-like"/>
    <property type="match status" value="3"/>
</dbReference>
<keyword evidence="3" id="KW-0812">Transmembrane</keyword>
<dbReference type="RefSeq" id="WP_317902266.1">
    <property type="nucleotide sequence ID" value="NZ_JAIRBC010000013.1"/>
</dbReference>
<dbReference type="InterPro" id="IPR019734">
    <property type="entry name" value="TPR_rpt"/>
</dbReference>
<dbReference type="EMBL" id="JAIRBC010000013">
    <property type="protein sequence ID" value="MCG2461118.1"/>
    <property type="molecule type" value="Genomic_DNA"/>
</dbReference>